<sequence>MMGLGGRWGFGGRLSAAPCGRSRWCLWVVADGWLAVGSGGRCRWGPAGGVRWTTSPDFELCPWVGVADGGAGCRSLL</sequence>
<proteinExistence type="predicted"/>
<protein>
    <submittedName>
        <fullName evidence="1">Uncharacterized protein</fullName>
    </submittedName>
</protein>
<dbReference type="AlphaFoldDB" id="A0A660KMH1"/>
<accession>A0A660KMH1</accession>
<dbReference type="Proteomes" id="UP000327013">
    <property type="component" value="Chromosome 4"/>
</dbReference>
<gene>
    <name evidence="1" type="ORF">FH972_009514</name>
</gene>
<keyword evidence="2" id="KW-1185">Reference proteome</keyword>
<reference evidence="1 2" key="1">
    <citation type="submission" date="2019-06" db="EMBL/GenBank/DDBJ databases">
        <title>A chromosomal-level reference genome of Carpinus fangiana (Coryloideae, Betulaceae).</title>
        <authorList>
            <person name="Yang X."/>
            <person name="Wang Z."/>
            <person name="Zhang L."/>
            <person name="Hao G."/>
            <person name="Liu J."/>
            <person name="Yang Y."/>
        </authorList>
    </citation>
    <scope>NUCLEOTIDE SEQUENCE [LARGE SCALE GENOMIC DNA]</scope>
    <source>
        <strain evidence="1">Cfa_2016G</strain>
        <tissue evidence="1">Leaf</tissue>
    </source>
</reference>
<evidence type="ECO:0000313" key="2">
    <source>
        <dbReference type="Proteomes" id="UP000327013"/>
    </source>
</evidence>
<name>A0A660KMH1_9ROSI</name>
<evidence type="ECO:0000313" key="1">
    <source>
        <dbReference type="EMBL" id="KAE8036881.1"/>
    </source>
</evidence>
<dbReference type="EMBL" id="CM017324">
    <property type="protein sequence ID" value="KAE8036881.1"/>
    <property type="molecule type" value="Genomic_DNA"/>
</dbReference>
<organism evidence="1 2">
    <name type="scientific">Carpinus fangiana</name>
    <dbReference type="NCBI Taxonomy" id="176857"/>
    <lineage>
        <taxon>Eukaryota</taxon>
        <taxon>Viridiplantae</taxon>
        <taxon>Streptophyta</taxon>
        <taxon>Embryophyta</taxon>
        <taxon>Tracheophyta</taxon>
        <taxon>Spermatophyta</taxon>
        <taxon>Magnoliopsida</taxon>
        <taxon>eudicotyledons</taxon>
        <taxon>Gunneridae</taxon>
        <taxon>Pentapetalae</taxon>
        <taxon>rosids</taxon>
        <taxon>fabids</taxon>
        <taxon>Fagales</taxon>
        <taxon>Betulaceae</taxon>
        <taxon>Carpinus</taxon>
    </lineage>
</organism>